<accession>A0A9Q0QTA0</accession>
<dbReference type="InterPro" id="IPR046347">
    <property type="entry name" value="bZIP_sf"/>
</dbReference>
<protein>
    <recommendedName>
        <fullName evidence="4">BZIP domain-containing protein</fullName>
    </recommendedName>
</protein>
<comment type="caution">
    <text evidence="5">The sequence shown here is derived from an EMBL/GenBank/DDBJ whole genome shotgun (WGS) entry which is preliminary data.</text>
</comment>
<keyword evidence="3" id="KW-0539">Nucleus</keyword>
<dbReference type="AlphaFoldDB" id="A0A9Q0QTA0"/>
<dbReference type="InterPro" id="IPR044759">
    <property type="entry name" value="bZIP_RF2"/>
</dbReference>
<reference evidence="5" key="1">
    <citation type="journal article" date="2023" name="Plant J.">
        <title>The genome of the king protea, Protea cynaroides.</title>
        <authorList>
            <person name="Chang J."/>
            <person name="Duong T.A."/>
            <person name="Schoeman C."/>
            <person name="Ma X."/>
            <person name="Roodt D."/>
            <person name="Barker N."/>
            <person name="Li Z."/>
            <person name="Van de Peer Y."/>
            <person name="Mizrachi E."/>
        </authorList>
    </citation>
    <scope>NUCLEOTIDE SEQUENCE</scope>
    <source>
        <tissue evidence="5">Young leaves</tissue>
    </source>
</reference>
<dbReference type="PANTHER" id="PTHR46391">
    <property type="entry name" value="BASIC LEUCINE ZIPPER 34"/>
    <property type="match status" value="1"/>
</dbReference>
<evidence type="ECO:0000313" key="6">
    <source>
        <dbReference type="Proteomes" id="UP001141806"/>
    </source>
</evidence>
<evidence type="ECO:0000256" key="1">
    <source>
        <dbReference type="ARBA" id="ARBA00023015"/>
    </source>
</evidence>
<sequence length="229" mass="26310">MAGGMKNVVEMGPLPQRNPNSAVNAIMNRRHSGMFRDAEENLKMIMLPNKVADYPALNDPFALLDNGVAATSGPSINLELENFYLYKWIPKFDPNMDPKYLRVISSRLAALKSRVRKSEYIAQLEQEVDSLKAIVSVMANQVSYYDCKCIELYNENEAIRKSIDELYGELKLKNAETEWLKQEKRRLSDILIMQHQLQQQLQLVPPEPNHDQEQQEIIAECNLGEEQEL</sequence>
<evidence type="ECO:0000313" key="5">
    <source>
        <dbReference type="EMBL" id="KAJ4971260.1"/>
    </source>
</evidence>
<organism evidence="5 6">
    <name type="scientific">Protea cynaroides</name>
    <dbReference type="NCBI Taxonomy" id="273540"/>
    <lineage>
        <taxon>Eukaryota</taxon>
        <taxon>Viridiplantae</taxon>
        <taxon>Streptophyta</taxon>
        <taxon>Embryophyta</taxon>
        <taxon>Tracheophyta</taxon>
        <taxon>Spermatophyta</taxon>
        <taxon>Magnoliopsida</taxon>
        <taxon>Proteales</taxon>
        <taxon>Proteaceae</taxon>
        <taxon>Protea</taxon>
    </lineage>
</organism>
<dbReference type="GO" id="GO:0003700">
    <property type="term" value="F:DNA-binding transcription factor activity"/>
    <property type="evidence" value="ECO:0007669"/>
    <property type="project" value="InterPro"/>
</dbReference>
<dbReference type="InterPro" id="IPR004827">
    <property type="entry name" value="bZIP"/>
</dbReference>
<keyword evidence="2" id="KW-0804">Transcription</keyword>
<dbReference type="CDD" id="cd14703">
    <property type="entry name" value="bZIP_plant_RF2"/>
    <property type="match status" value="1"/>
</dbReference>
<dbReference type="GO" id="GO:0003677">
    <property type="term" value="F:DNA binding"/>
    <property type="evidence" value="ECO:0007669"/>
    <property type="project" value="TreeGrafter"/>
</dbReference>
<dbReference type="SUPFAM" id="SSF57959">
    <property type="entry name" value="Leucine zipper domain"/>
    <property type="match status" value="1"/>
</dbReference>
<evidence type="ECO:0000256" key="3">
    <source>
        <dbReference type="ARBA" id="ARBA00023242"/>
    </source>
</evidence>
<evidence type="ECO:0000256" key="2">
    <source>
        <dbReference type="ARBA" id="ARBA00023163"/>
    </source>
</evidence>
<gene>
    <name evidence="5" type="ORF">NE237_004359</name>
</gene>
<feature type="domain" description="BZIP" evidence="4">
    <location>
        <begin position="95"/>
        <end position="158"/>
    </location>
</feature>
<dbReference type="EMBL" id="JAMYWD010000005">
    <property type="protein sequence ID" value="KAJ4971260.1"/>
    <property type="molecule type" value="Genomic_DNA"/>
</dbReference>
<dbReference type="GO" id="GO:0005634">
    <property type="term" value="C:nucleus"/>
    <property type="evidence" value="ECO:0007669"/>
    <property type="project" value="TreeGrafter"/>
</dbReference>
<dbReference type="GO" id="GO:0045893">
    <property type="term" value="P:positive regulation of DNA-templated transcription"/>
    <property type="evidence" value="ECO:0007669"/>
    <property type="project" value="TreeGrafter"/>
</dbReference>
<dbReference type="PANTHER" id="PTHR46391:SF20">
    <property type="entry name" value="BASIC LEUCINE ZIPPER 61"/>
    <property type="match status" value="1"/>
</dbReference>
<dbReference type="OrthoDB" id="552661at2759"/>
<dbReference type="Pfam" id="PF00170">
    <property type="entry name" value="bZIP_1"/>
    <property type="match status" value="1"/>
</dbReference>
<dbReference type="SMART" id="SM00338">
    <property type="entry name" value="BRLZ"/>
    <property type="match status" value="1"/>
</dbReference>
<dbReference type="InterPro" id="IPR052483">
    <property type="entry name" value="bZIP_transcription_regulators"/>
</dbReference>
<name>A0A9Q0QTA0_9MAGN</name>
<proteinExistence type="predicted"/>
<dbReference type="Gene3D" id="3.30.160.60">
    <property type="entry name" value="Classic Zinc Finger"/>
    <property type="match status" value="1"/>
</dbReference>
<evidence type="ECO:0000259" key="4">
    <source>
        <dbReference type="SMART" id="SM00338"/>
    </source>
</evidence>
<keyword evidence="1" id="KW-0805">Transcription regulation</keyword>
<dbReference type="Proteomes" id="UP001141806">
    <property type="component" value="Unassembled WGS sequence"/>
</dbReference>
<keyword evidence="6" id="KW-1185">Reference proteome</keyword>